<organism evidence="3 4">
    <name type="scientific">Amblyomma americanum</name>
    <name type="common">Lone star tick</name>
    <dbReference type="NCBI Taxonomy" id="6943"/>
    <lineage>
        <taxon>Eukaryota</taxon>
        <taxon>Metazoa</taxon>
        <taxon>Ecdysozoa</taxon>
        <taxon>Arthropoda</taxon>
        <taxon>Chelicerata</taxon>
        <taxon>Arachnida</taxon>
        <taxon>Acari</taxon>
        <taxon>Parasitiformes</taxon>
        <taxon>Ixodida</taxon>
        <taxon>Ixodoidea</taxon>
        <taxon>Ixodidae</taxon>
        <taxon>Amblyomminae</taxon>
        <taxon>Amblyomma</taxon>
    </lineage>
</organism>
<dbReference type="EMBL" id="JARKHS020019528">
    <property type="protein sequence ID" value="KAK8771639.1"/>
    <property type="molecule type" value="Genomic_DNA"/>
</dbReference>
<evidence type="ECO:0000313" key="3">
    <source>
        <dbReference type="EMBL" id="KAK8771639.1"/>
    </source>
</evidence>
<keyword evidence="1" id="KW-0472">Membrane</keyword>
<feature type="transmembrane region" description="Helical" evidence="1">
    <location>
        <begin position="152"/>
        <end position="174"/>
    </location>
</feature>
<keyword evidence="2" id="KW-0732">Signal</keyword>
<evidence type="ECO:0008006" key="5">
    <source>
        <dbReference type="Google" id="ProtNLM"/>
    </source>
</evidence>
<feature type="chain" id="PRO_5042864996" description="Secreted protein" evidence="2">
    <location>
        <begin position="24"/>
        <end position="268"/>
    </location>
</feature>
<feature type="signal peptide" evidence="2">
    <location>
        <begin position="1"/>
        <end position="23"/>
    </location>
</feature>
<keyword evidence="1" id="KW-0812">Transmembrane</keyword>
<name>A0AAQ4EA65_AMBAM</name>
<reference evidence="3 4" key="1">
    <citation type="journal article" date="2023" name="Arcadia Sci">
        <title>De novo assembly of a long-read Amblyomma americanum tick genome.</title>
        <authorList>
            <person name="Chou S."/>
            <person name="Poskanzer K.E."/>
            <person name="Rollins M."/>
            <person name="Thuy-Boun P.S."/>
        </authorList>
    </citation>
    <scope>NUCLEOTIDE SEQUENCE [LARGE SCALE GENOMIC DNA]</scope>
    <source>
        <strain evidence="3">F_SG_1</strain>
        <tissue evidence="3">Salivary glands</tissue>
    </source>
</reference>
<proteinExistence type="predicted"/>
<dbReference type="Proteomes" id="UP001321473">
    <property type="component" value="Unassembled WGS sequence"/>
</dbReference>
<evidence type="ECO:0000256" key="1">
    <source>
        <dbReference type="SAM" id="Phobius"/>
    </source>
</evidence>
<keyword evidence="1" id="KW-1133">Transmembrane helix</keyword>
<evidence type="ECO:0000256" key="2">
    <source>
        <dbReference type="SAM" id="SignalP"/>
    </source>
</evidence>
<accession>A0AAQ4EA65</accession>
<comment type="caution">
    <text evidence="3">The sequence shown here is derived from an EMBL/GenBank/DDBJ whole genome shotgun (WGS) entry which is preliminary data.</text>
</comment>
<keyword evidence="4" id="KW-1185">Reference proteome</keyword>
<dbReference type="AlphaFoldDB" id="A0AAQ4EA65"/>
<protein>
    <recommendedName>
        <fullName evidence="5">Secreted protein</fullName>
    </recommendedName>
</protein>
<evidence type="ECO:0000313" key="4">
    <source>
        <dbReference type="Proteomes" id="UP001321473"/>
    </source>
</evidence>
<gene>
    <name evidence="3" type="ORF">V5799_025116</name>
</gene>
<sequence length="268" mass="29545">MAVSITNRLLASVLVFWSPVVSSVQNRTDSAPTADYGKLCSKSEQCSSLGPEFWCHPDYHNCTCKGALLWVVSLHRCSEAVALREECEATEQCTAYDRHSYCGEFARSQLPPRICQCQFGFNMKNLNNQARCIEVPNAFGTPLFDSRDTVPIVMGCLAAGLALVACCAGIVQLLRIKQRSGPFRTGEPQDPRESVVLNLNHMLQPYADIIPFRVPTCNGTSPAVPYASGYYQTNTGIVEDMPPSYEEAVKDAAQILPPPSYMEHKPDE</sequence>